<dbReference type="EMBL" id="MU858354">
    <property type="protein sequence ID" value="KAK4206770.1"/>
    <property type="molecule type" value="Genomic_DNA"/>
</dbReference>
<evidence type="ECO:0000313" key="2">
    <source>
        <dbReference type="Proteomes" id="UP001301769"/>
    </source>
</evidence>
<organism evidence="1 2">
    <name type="scientific">Rhypophila decipiens</name>
    <dbReference type="NCBI Taxonomy" id="261697"/>
    <lineage>
        <taxon>Eukaryota</taxon>
        <taxon>Fungi</taxon>
        <taxon>Dikarya</taxon>
        <taxon>Ascomycota</taxon>
        <taxon>Pezizomycotina</taxon>
        <taxon>Sordariomycetes</taxon>
        <taxon>Sordariomycetidae</taxon>
        <taxon>Sordariales</taxon>
        <taxon>Naviculisporaceae</taxon>
        <taxon>Rhypophila</taxon>
    </lineage>
</organism>
<dbReference type="AlphaFoldDB" id="A0AAN7B3D8"/>
<sequence length="375" mass="40899">MKSGTLLVPYNDAMRLGDGYNSLLQVPCITNAVTFSEDGIRRNASEGTNASQQEVEYCSQFVNKISDFTKITNISAASIIKNGGDLVAGHSGTVDEAKFVEGDLKAIVLVNVISQTTELAESVAFEPLKDVRDSKEFFEVYGNCYISGFIQGGEFTGILSAKVQDGSVKVEVENAIKSLVKSAATQGNVSLPSSVSALSKIDTTITVAWSRGGQIKDPREEWTPDSLFQAAADFPSRVTKCPQTTWAIITPYSSNQSFVKWAARKNIKAPNFEAAKVEANNLLDMYMEYKNHVKRVQTALAETWSYSKSDAKDALEVSVQALLEARTKMKAEMRKIAQVVDEMNDEPEQAEEIVKKAGITPPGVWSARLPVPKSS</sequence>
<name>A0AAN7B3D8_9PEZI</name>
<reference evidence="1" key="2">
    <citation type="submission" date="2023-05" db="EMBL/GenBank/DDBJ databases">
        <authorList>
            <consortium name="Lawrence Berkeley National Laboratory"/>
            <person name="Steindorff A."/>
            <person name="Hensen N."/>
            <person name="Bonometti L."/>
            <person name="Westerberg I."/>
            <person name="Brannstrom I.O."/>
            <person name="Guillou S."/>
            <person name="Cros-Aarteil S."/>
            <person name="Calhoun S."/>
            <person name="Haridas S."/>
            <person name="Kuo A."/>
            <person name="Mondo S."/>
            <person name="Pangilinan J."/>
            <person name="Riley R."/>
            <person name="Labutti K."/>
            <person name="Andreopoulos B."/>
            <person name="Lipzen A."/>
            <person name="Chen C."/>
            <person name="Yanf M."/>
            <person name="Daum C."/>
            <person name="Ng V."/>
            <person name="Clum A."/>
            <person name="Ohm R."/>
            <person name="Martin F."/>
            <person name="Silar P."/>
            <person name="Natvig D."/>
            <person name="Lalanne C."/>
            <person name="Gautier V."/>
            <person name="Ament-Velasquez S.L."/>
            <person name="Kruys A."/>
            <person name="Hutchinson M.I."/>
            <person name="Powell A.J."/>
            <person name="Barry K."/>
            <person name="Miller A.N."/>
            <person name="Grigoriev I.V."/>
            <person name="Debuchy R."/>
            <person name="Gladieux P."/>
            <person name="Thoren M.H."/>
            <person name="Johannesson H."/>
        </authorList>
    </citation>
    <scope>NUCLEOTIDE SEQUENCE</scope>
    <source>
        <strain evidence="1">PSN293</strain>
    </source>
</reference>
<accession>A0AAN7B3D8</accession>
<evidence type="ECO:0000313" key="1">
    <source>
        <dbReference type="EMBL" id="KAK4206770.1"/>
    </source>
</evidence>
<keyword evidence="2" id="KW-1185">Reference proteome</keyword>
<dbReference type="Proteomes" id="UP001301769">
    <property type="component" value="Unassembled WGS sequence"/>
</dbReference>
<gene>
    <name evidence="1" type="ORF">QBC37DRAFT_476808</name>
</gene>
<reference evidence="1" key="1">
    <citation type="journal article" date="2023" name="Mol. Phylogenet. Evol.">
        <title>Genome-scale phylogeny and comparative genomics of the fungal order Sordariales.</title>
        <authorList>
            <person name="Hensen N."/>
            <person name="Bonometti L."/>
            <person name="Westerberg I."/>
            <person name="Brannstrom I.O."/>
            <person name="Guillou S."/>
            <person name="Cros-Aarteil S."/>
            <person name="Calhoun S."/>
            <person name="Haridas S."/>
            <person name="Kuo A."/>
            <person name="Mondo S."/>
            <person name="Pangilinan J."/>
            <person name="Riley R."/>
            <person name="LaButti K."/>
            <person name="Andreopoulos B."/>
            <person name="Lipzen A."/>
            <person name="Chen C."/>
            <person name="Yan M."/>
            <person name="Daum C."/>
            <person name="Ng V."/>
            <person name="Clum A."/>
            <person name="Steindorff A."/>
            <person name="Ohm R.A."/>
            <person name="Martin F."/>
            <person name="Silar P."/>
            <person name="Natvig D.O."/>
            <person name="Lalanne C."/>
            <person name="Gautier V."/>
            <person name="Ament-Velasquez S.L."/>
            <person name="Kruys A."/>
            <person name="Hutchinson M.I."/>
            <person name="Powell A.J."/>
            <person name="Barry K."/>
            <person name="Miller A.N."/>
            <person name="Grigoriev I.V."/>
            <person name="Debuchy R."/>
            <person name="Gladieux P."/>
            <person name="Hiltunen Thoren M."/>
            <person name="Johannesson H."/>
        </authorList>
    </citation>
    <scope>NUCLEOTIDE SEQUENCE</scope>
    <source>
        <strain evidence="1">PSN293</strain>
    </source>
</reference>
<comment type="caution">
    <text evidence="1">The sequence shown here is derived from an EMBL/GenBank/DDBJ whole genome shotgun (WGS) entry which is preliminary data.</text>
</comment>
<proteinExistence type="predicted"/>
<protein>
    <submittedName>
        <fullName evidence="1">Uncharacterized protein</fullName>
    </submittedName>
</protein>